<comment type="subcellular location">
    <subcellularLocation>
        <location evidence="4">Peroxisome membrane</location>
    </subcellularLocation>
</comment>
<evidence type="ECO:0000256" key="3">
    <source>
        <dbReference type="ARBA" id="ARBA00023140"/>
    </source>
</evidence>
<evidence type="ECO:0000256" key="2">
    <source>
        <dbReference type="ARBA" id="ARBA00023136"/>
    </source>
</evidence>
<evidence type="ECO:0000313" key="6">
    <source>
        <dbReference type="Proteomes" id="UP000268162"/>
    </source>
</evidence>
<sequence>MDRLFLLFRSYPAPVLDRLTRFLASASGSDKVLMIIQYFSKIVIWYALRKGNGGLADRVRNLANPVSDYRILSRFTGLIPLVHYMRAIELNPPPTRYLHQLARLENLCNFVYYPLEHAYWLGAHNIIPSTLLSPAKIDTIGVWSCRFWAGYVVLHFLTLREEHRLLQSRKVEILADKHESSPAAFQAKLEQWHRQHRDWWVQLVINTAYFPLTIHWSNPKSKFPDVGVGICGTIAALAQLYSGWKATV</sequence>
<keyword evidence="3" id="KW-0576">Peroxisome</keyword>
<dbReference type="AlphaFoldDB" id="A0A4P9ZYX2"/>
<keyword evidence="6" id="KW-1185">Reference proteome</keyword>
<proteinExistence type="predicted"/>
<dbReference type="GO" id="GO:0016559">
    <property type="term" value="P:peroxisome fission"/>
    <property type="evidence" value="ECO:0007669"/>
    <property type="project" value="InterPro"/>
</dbReference>
<dbReference type="PANTHER" id="PTHR12652">
    <property type="entry name" value="PEROXISOMAL BIOGENESIS FACTOR 11"/>
    <property type="match status" value="1"/>
</dbReference>
<gene>
    <name evidence="5" type="ORF">BJ085DRAFT_16097</name>
</gene>
<dbReference type="GO" id="GO:0005778">
    <property type="term" value="C:peroxisomal membrane"/>
    <property type="evidence" value="ECO:0007669"/>
    <property type="project" value="UniProtKB-SubCell"/>
</dbReference>
<dbReference type="PANTHER" id="PTHR12652:SF25">
    <property type="entry name" value="MICROBODY (PEROXISOME) PROLIFERATION PROTEIN PEROXIN 11C (EUROFUNG)"/>
    <property type="match status" value="1"/>
</dbReference>
<reference evidence="6" key="1">
    <citation type="journal article" date="2018" name="Nat. Microbiol.">
        <title>Leveraging single-cell genomics to expand the fungal tree of life.</title>
        <authorList>
            <person name="Ahrendt S.R."/>
            <person name="Quandt C.A."/>
            <person name="Ciobanu D."/>
            <person name="Clum A."/>
            <person name="Salamov A."/>
            <person name="Andreopoulos B."/>
            <person name="Cheng J.F."/>
            <person name="Woyke T."/>
            <person name="Pelin A."/>
            <person name="Henrissat B."/>
            <person name="Reynolds N.K."/>
            <person name="Benny G.L."/>
            <person name="Smith M.E."/>
            <person name="James T.Y."/>
            <person name="Grigoriev I.V."/>
        </authorList>
    </citation>
    <scope>NUCLEOTIDE SEQUENCE [LARGE SCALE GENOMIC DNA]</scope>
    <source>
        <strain evidence="6">RSA 468</strain>
    </source>
</reference>
<organism evidence="5 6">
    <name type="scientific">Dimargaris cristalligena</name>
    <dbReference type="NCBI Taxonomy" id="215637"/>
    <lineage>
        <taxon>Eukaryota</taxon>
        <taxon>Fungi</taxon>
        <taxon>Fungi incertae sedis</taxon>
        <taxon>Zoopagomycota</taxon>
        <taxon>Kickxellomycotina</taxon>
        <taxon>Dimargaritomycetes</taxon>
        <taxon>Dimargaritales</taxon>
        <taxon>Dimargaritaceae</taxon>
        <taxon>Dimargaris</taxon>
    </lineage>
</organism>
<dbReference type="InterPro" id="IPR008733">
    <property type="entry name" value="PEX11"/>
</dbReference>
<evidence type="ECO:0000313" key="5">
    <source>
        <dbReference type="EMBL" id="RKP38172.1"/>
    </source>
</evidence>
<keyword evidence="2" id="KW-0472">Membrane</keyword>
<protein>
    <submittedName>
        <fullName evidence="5">Peroxisomal biogenesis factor 11</fullName>
    </submittedName>
</protein>
<evidence type="ECO:0000256" key="4">
    <source>
        <dbReference type="ARBA" id="ARBA00046271"/>
    </source>
</evidence>
<keyword evidence="1" id="KW-0962">Peroxisome biogenesis</keyword>
<evidence type="ECO:0000256" key="1">
    <source>
        <dbReference type="ARBA" id="ARBA00022593"/>
    </source>
</evidence>
<dbReference type="STRING" id="215637.A0A4P9ZYX2"/>
<accession>A0A4P9ZYX2</accession>
<dbReference type="EMBL" id="ML002397">
    <property type="protein sequence ID" value="RKP38172.1"/>
    <property type="molecule type" value="Genomic_DNA"/>
</dbReference>
<dbReference type="Pfam" id="PF05648">
    <property type="entry name" value="PEX11"/>
    <property type="match status" value="1"/>
</dbReference>
<dbReference type="Proteomes" id="UP000268162">
    <property type="component" value="Unassembled WGS sequence"/>
</dbReference>
<name>A0A4P9ZYX2_9FUNG</name>